<comment type="function">
    <text evidence="13">Non-catalytic subunit of the V1 complex of vacuolar(H+)-ATPase (V-ATPase), a multisubunit enzyme composed of a peripheral complex (V1) that hydrolyzes ATP and a membrane integral complex (V0) that translocates protons. V-ATPase is responsible for acidifying and maintaining the pH of intracellular compartments and in some cell types, is targeted to the plasma membrane, where it is responsible for acidifying the extracellular environment. In renal intercalated cells, can partially compensate the lack of ATP6V1B1 and mediate secretion of protons (H+) into the urine under base-line conditions but not in conditions of acid load.</text>
</comment>
<dbReference type="GO" id="GO:0097401">
    <property type="term" value="P:synaptic vesicle lumen acidification"/>
    <property type="evidence" value="ECO:0007669"/>
    <property type="project" value="Ensembl"/>
</dbReference>
<feature type="domain" description="ATP synthase A/B type C-terminal" evidence="18">
    <location>
        <begin position="434"/>
        <end position="533"/>
    </location>
</feature>
<reference evidence="19 20" key="1">
    <citation type="submission" date="2014-03" db="EMBL/GenBank/DDBJ databases">
        <authorList>
            <person name="Warren W."/>
            <person name="Wilson R.K."/>
        </authorList>
    </citation>
    <scope>NUCLEOTIDE SEQUENCE</scope>
</reference>
<dbReference type="PANTHER" id="PTHR43389:SF5">
    <property type="entry name" value="V-TYPE PROTON ATPASE SUBUNIT B, BRAIN ISOFORM"/>
    <property type="match status" value="1"/>
</dbReference>
<comment type="similarity">
    <text evidence="3 15">Belongs to the ATPase alpha/beta chains family.</text>
</comment>
<evidence type="ECO:0000259" key="18">
    <source>
        <dbReference type="Pfam" id="PF22919"/>
    </source>
</evidence>
<dbReference type="jPOST" id="A0A0D9RVV5"/>
<dbReference type="GeneTree" id="ENSGT00940000155068"/>
<evidence type="ECO:0000256" key="3">
    <source>
        <dbReference type="ARBA" id="ARBA00008936"/>
    </source>
</evidence>
<dbReference type="Gene3D" id="3.40.50.12240">
    <property type="match status" value="1"/>
</dbReference>
<dbReference type="InterPro" id="IPR005723">
    <property type="entry name" value="ATPase_V1-cplx_bsu"/>
</dbReference>
<keyword evidence="4 15" id="KW-0813">Transport</keyword>
<evidence type="ECO:0000256" key="8">
    <source>
        <dbReference type="ARBA" id="ARBA00023018"/>
    </source>
</evidence>
<dbReference type="Bgee" id="ENSCSAG00000016689">
    <property type="expression patterns" value="Expressed in Ammon's horn and 7 other cell types or tissues"/>
</dbReference>
<keyword evidence="5" id="KW-0547">Nucleotide-binding</keyword>
<dbReference type="Ensembl" id="ENSCSAT00000014783.1">
    <property type="protein sequence ID" value="ENSCSAP00000012744.1"/>
    <property type="gene ID" value="ENSCSAG00000016689.1"/>
</dbReference>
<dbReference type="EMBL" id="AQIB01116613">
    <property type="status" value="NOT_ANNOTATED_CDS"/>
    <property type="molecule type" value="Genomic_DNA"/>
</dbReference>
<accession>A0A0D9RVV5</accession>
<dbReference type="GO" id="GO:0046961">
    <property type="term" value="F:proton-transporting ATPase activity, rotational mechanism"/>
    <property type="evidence" value="ECO:0007669"/>
    <property type="project" value="InterPro"/>
</dbReference>
<comment type="subcellular location">
    <subcellularLocation>
        <location evidence="1">Apical cell membrane</location>
    </subcellularLocation>
    <subcellularLocation>
        <location evidence="11">Cytoplasmic vesicle</location>
        <location evidence="11">Clathrin-coated vesicle membrane</location>
        <topology evidence="11">Peripheral membrane protein</topology>
    </subcellularLocation>
    <subcellularLocation>
        <location evidence="12">Cytoplasmic vesicle</location>
        <location evidence="12">Secretory vesicle</location>
        <location evidence="12">Synaptic vesicle membrane</location>
        <topology evidence="12">Peripheral membrane protein</topology>
    </subcellularLocation>
    <subcellularLocation>
        <location evidence="2">Melanosome</location>
    </subcellularLocation>
</comment>
<dbReference type="CTD" id="526"/>
<comment type="subunit">
    <text evidence="14">V-ATPase is a heteromultimeric enzyme made up of two complexes: the ATP-hydrolytic V1 complex and the proton translocation V0 complex. The V1 complex consists of three catalytic AB heterodimers that form a heterohexamer, three peripheral stalks each consisting of EG heterodimers, one central rotor including subunits D and F, and the regulatory subunits C and H. The proton translocation complex V0 consists of the proton transport subunit a, a ring of proteolipid subunits c9c'', rotary subunit d, subunits e and f, and the accessory subunits ATP6AP1/Ac45 and ATP6AP2/PRR.</text>
</comment>
<dbReference type="EMBL" id="AQIB01116611">
    <property type="status" value="NOT_ANNOTATED_CDS"/>
    <property type="molecule type" value="Genomic_DNA"/>
</dbReference>
<evidence type="ECO:0000256" key="5">
    <source>
        <dbReference type="ARBA" id="ARBA00022741"/>
    </source>
</evidence>
<dbReference type="EMBL" id="AQIB01116612">
    <property type="status" value="NOT_ANNOTATED_CDS"/>
    <property type="molecule type" value="Genomic_DNA"/>
</dbReference>
<dbReference type="KEGG" id="csab:103215418"/>
<evidence type="ECO:0000259" key="16">
    <source>
        <dbReference type="Pfam" id="PF00006"/>
    </source>
</evidence>
<dbReference type="GO" id="GO:0005524">
    <property type="term" value="F:ATP binding"/>
    <property type="evidence" value="ECO:0007669"/>
    <property type="project" value="UniProtKB-KW"/>
</dbReference>
<dbReference type="GeneID" id="103215418"/>
<dbReference type="AlphaFoldDB" id="A0A0D9RVV5"/>
<dbReference type="GO" id="GO:0042470">
    <property type="term" value="C:melanosome"/>
    <property type="evidence" value="ECO:0007669"/>
    <property type="project" value="UniProtKB-SubCell"/>
</dbReference>
<dbReference type="CDD" id="cd18112">
    <property type="entry name" value="ATP-synt_V_A-type_beta_C"/>
    <property type="match status" value="1"/>
</dbReference>
<dbReference type="HAMAP" id="MF_00310">
    <property type="entry name" value="ATP_synth_B_arch"/>
    <property type="match status" value="1"/>
</dbReference>
<dbReference type="STRING" id="60711.ENSCSAP00000012744"/>
<dbReference type="OMA" id="EGFKIKP"/>
<evidence type="ECO:0000313" key="19">
    <source>
        <dbReference type="Ensembl" id="ENSCSAP00000012744.1"/>
    </source>
</evidence>
<dbReference type="CDD" id="cd18118">
    <property type="entry name" value="ATP-synt_V_A-type_beta_N"/>
    <property type="match status" value="1"/>
</dbReference>
<evidence type="ECO:0000256" key="9">
    <source>
        <dbReference type="ARBA" id="ARBA00023065"/>
    </source>
</evidence>
<evidence type="ECO:0000256" key="15">
    <source>
        <dbReference type="RuleBase" id="RU366021"/>
    </source>
</evidence>
<keyword evidence="8" id="KW-0770">Synapse</keyword>
<dbReference type="BioGRID-ORCS" id="103215418">
    <property type="hits" value="0 hits in 9 CRISPR screens"/>
</dbReference>
<dbReference type="CDD" id="cd01135">
    <property type="entry name" value="V_A-ATPase_B"/>
    <property type="match status" value="1"/>
</dbReference>
<evidence type="ECO:0000313" key="20">
    <source>
        <dbReference type="Proteomes" id="UP000029965"/>
    </source>
</evidence>
<gene>
    <name evidence="19" type="primary">ATP6V1B2</name>
</gene>
<keyword evidence="20" id="KW-1185">Reference proteome</keyword>
<keyword evidence="7" id="KW-0067">ATP-binding</keyword>
<sequence length="540" mass="59433">MGGAGGAGRCGISARARRRCWASREGGDKMALRAMRGIVNGAAPELPVPTGGPAVGAREQALAVSRNYLSQPRLTYKTVSGVNGPLVILDHVKFPRYAEIVHLTLPDGTKRSGQVLEVSGSKAVVQVFEGTSGIDAKKTSCEFTGDILRTPVSEDMLGRVFNGSGKPIDRGPVVLAEDFLDIMGQPINPQCRIYPEEMIQTGISAIDGMNSIARGQKIPIFSAAGLPHNEIAAQICRQAGLVKKSKDVVDYSEENFAIVFAAMGVNMETARFFKSDFEENGSMDNVCLFLNLANDPTIERIITPRLALTTAEFLAYQCEKHVLVILTDMSSYAEALREVSAAREEVPGRRGFPGYMYTDLATIYERAGRVEGRNGSITQIPILTMPNDDITHPIPDLTGYITEGQIYVDRQLHNRQIYPPINVLPSLSRLMKSAIGEGMTRKDHADVSNQLYACYAIGKDVQAMKAVVGEEALTSDDLLYLEFLQKFERNFIAQGPYENRTVFETLDIGWQLLRIFPKEMLKRIPQSTLSEFYPRDSAKH</sequence>
<dbReference type="PIRSF" id="PIRSF039114">
    <property type="entry name" value="V-ATPsynth_beta/V-ATPase_B"/>
    <property type="match status" value="1"/>
</dbReference>
<dbReference type="SUPFAM" id="SSF52540">
    <property type="entry name" value="P-loop containing nucleoside triphosphate hydrolases"/>
    <property type="match status" value="1"/>
</dbReference>
<keyword evidence="6 15" id="KW-0375">Hydrogen ion transport</keyword>
<reference evidence="19" key="3">
    <citation type="submission" date="2025-09" db="UniProtKB">
        <authorList>
            <consortium name="Ensembl"/>
        </authorList>
    </citation>
    <scope>IDENTIFICATION</scope>
</reference>
<dbReference type="NCBIfam" id="NF003235">
    <property type="entry name" value="PRK04196.1"/>
    <property type="match status" value="1"/>
</dbReference>
<dbReference type="InterPro" id="IPR004100">
    <property type="entry name" value="ATPase_F1/V1/A1_a/bsu_N"/>
</dbReference>
<feature type="domain" description="ATPase F1/V1/A1 complex alpha/beta subunit nucleotide-binding" evidence="16">
    <location>
        <begin position="202"/>
        <end position="428"/>
    </location>
</feature>
<evidence type="ECO:0000256" key="11">
    <source>
        <dbReference type="ARBA" id="ARBA00029434"/>
    </source>
</evidence>
<dbReference type="InterPro" id="IPR020003">
    <property type="entry name" value="ATPase_a/bsu_AS"/>
</dbReference>
<evidence type="ECO:0000259" key="17">
    <source>
        <dbReference type="Pfam" id="PF02874"/>
    </source>
</evidence>
<dbReference type="GO" id="GO:0030665">
    <property type="term" value="C:clathrin-coated vesicle membrane"/>
    <property type="evidence" value="ECO:0007669"/>
    <property type="project" value="UniProtKB-SubCell"/>
</dbReference>
<protein>
    <recommendedName>
        <fullName evidence="15">Vacuolar proton pump subunit B</fullName>
        <shortName evidence="15">V-ATPase subunit B</shortName>
    </recommendedName>
    <alternativeName>
        <fullName evidence="15">Vacuolar proton pump subunit B</fullName>
    </alternativeName>
</protein>
<dbReference type="GO" id="GO:0005829">
    <property type="term" value="C:cytosol"/>
    <property type="evidence" value="ECO:0007669"/>
    <property type="project" value="Ensembl"/>
</dbReference>
<keyword evidence="10" id="KW-0968">Cytoplasmic vesicle</keyword>
<dbReference type="Pfam" id="PF22919">
    <property type="entry name" value="ATP-synt_VA_C"/>
    <property type="match status" value="1"/>
</dbReference>
<evidence type="ECO:0000256" key="14">
    <source>
        <dbReference type="ARBA" id="ARBA00046696"/>
    </source>
</evidence>
<feature type="domain" description="ATPase F1/V1/A1 complex alpha/beta subunit N-terminal" evidence="17">
    <location>
        <begin position="79"/>
        <end position="145"/>
    </location>
</feature>
<dbReference type="PROSITE" id="PS00152">
    <property type="entry name" value="ATPASE_ALPHA_BETA"/>
    <property type="match status" value="1"/>
</dbReference>
<evidence type="ECO:0000256" key="4">
    <source>
        <dbReference type="ARBA" id="ARBA00022448"/>
    </source>
</evidence>
<dbReference type="GO" id="GO:0001726">
    <property type="term" value="C:ruffle"/>
    <property type="evidence" value="ECO:0007669"/>
    <property type="project" value="Ensembl"/>
</dbReference>
<organism evidence="19 20">
    <name type="scientific">Chlorocebus sabaeus</name>
    <name type="common">Green monkey</name>
    <name type="synonym">Simia sabaea</name>
    <dbReference type="NCBI Taxonomy" id="60711"/>
    <lineage>
        <taxon>Eukaryota</taxon>
        <taxon>Metazoa</taxon>
        <taxon>Chordata</taxon>
        <taxon>Craniata</taxon>
        <taxon>Vertebrata</taxon>
        <taxon>Euteleostomi</taxon>
        <taxon>Mammalia</taxon>
        <taxon>Eutheria</taxon>
        <taxon>Euarchontoglires</taxon>
        <taxon>Primates</taxon>
        <taxon>Haplorrhini</taxon>
        <taxon>Catarrhini</taxon>
        <taxon>Cercopithecidae</taxon>
        <taxon>Cercopithecinae</taxon>
        <taxon>Chlorocebus</taxon>
    </lineage>
</organism>
<dbReference type="InterPro" id="IPR027417">
    <property type="entry name" value="P-loop_NTPase"/>
</dbReference>
<dbReference type="InterPro" id="IPR000194">
    <property type="entry name" value="ATPase_F1/V1/A1_a/bsu_nucl-bd"/>
</dbReference>
<dbReference type="NCBIfam" id="TIGR01040">
    <property type="entry name" value="V-ATPase_V1_B"/>
    <property type="match status" value="1"/>
</dbReference>
<dbReference type="GO" id="GO:0000221">
    <property type="term" value="C:vacuolar proton-transporting V-type ATPase, V1 domain"/>
    <property type="evidence" value="ECO:0007669"/>
    <property type="project" value="Ensembl"/>
</dbReference>
<dbReference type="PANTHER" id="PTHR43389">
    <property type="entry name" value="V-TYPE PROTON ATPASE SUBUNIT B"/>
    <property type="match status" value="1"/>
</dbReference>
<dbReference type="GO" id="GO:0030672">
    <property type="term" value="C:synaptic vesicle membrane"/>
    <property type="evidence" value="ECO:0007669"/>
    <property type="project" value="UniProtKB-SubCell"/>
</dbReference>
<proteinExistence type="inferred from homology"/>
<evidence type="ECO:0000256" key="13">
    <source>
        <dbReference type="ARBA" id="ARBA00045731"/>
    </source>
</evidence>
<dbReference type="GO" id="GO:0005902">
    <property type="term" value="C:microvillus"/>
    <property type="evidence" value="ECO:0007669"/>
    <property type="project" value="Ensembl"/>
</dbReference>
<keyword evidence="9 15" id="KW-0406">Ion transport</keyword>
<dbReference type="Pfam" id="PF02874">
    <property type="entry name" value="ATP-synt_ab_N"/>
    <property type="match status" value="1"/>
</dbReference>
<evidence type="ECO:0000256" key="10">
    <source>
        <dbReference type="ARBA" id="ARBA00023329"/>
    </source>
</evidence>
<evidence type="ECO:0000256" key="6">
    <source>
        <dbReference type="ARBA" id="ARBA00022781"/>
    </source>
</evidence>
<name>A0A0D9RVV5_CHLSB</name>
<dbReference type="InterPro" id="IPR022879">
    <property type="entry name" value="V-ATPase_su_B/beta"/>
</dbReference>
<dbReference type="eggNOG" id="KOG1351">
    <property type="taxonomic scope" value="Eukaryota"/>
</dbReference>
<evidence type="ECO:0000256" key="1">
    <source>
        <dbReference type="ARBA" id="ARBA00004221"/>
    </source>
</evidence>
<dbReference type="Pfam" id="PF00006">
    <property type="entry name" value="ATP-synt_ab"/>
    <property type="match status" value="1"/>
</dbReference>
<reference evidence="19" key="2">
    <citation type="submission" date="2025-08" db="UniProtKB">
        <authorList>
            <consortium name="Ensembl"/>
        </authorList>
    </citation>
    <scope>IDENTIFICATION</scope>
</reference>
<dbReference type="FunFam" id="3.40.50.12240:FF:000001">
    <property type="entry name" value="V-type proton ATPase subunit B, brain"/>
    <property type="match status" value="1"/>
</dbReference>
<dbReference type="GO" id="GO:0016324">
    <property type="term" value="C:apical plasma membrane"/>
    <property type="evidence" value="ECO:0007669"/>
    <property type="project" value="UniProtKB-SubCell"/>
</dbReference>
<evidence type="ECO:0000256" key="2">
    <source>
        <dbReference type="ARBA" id="ARBA00004223"/>
    </source>
</evidence>
<dbReference type="GO" id="GO:0046034">
    <property type="term" value="P:ATP metabolic process"/>
    <property type="evidence" value="ECO:0007669"/>
    <property type="project" value="InterPro"/>
</dbReference>
<dbReference type="InterPro" id="IPR055190">
    <property type="entry name" value="ATP-synt_VA_C"/>
</dbReference>
<evidence type="ECO:0000256" key="12">
    <source>
        <dbReference type="ARBA" id="ARBA00037827"/>
    </source>
</evidence>
<dbReference type="GO" id="GO:0007035">
    <property type="term" value="P:vacuolar acidification"/>
    <property type="evidence" value="ECO:0007669"/>
    <property type="project" value="TreeGrafter"/>
</dbReference>
<dbReference type="Proteomes" id="UP000029965">
    <property type="component" value="Chromosome 8"/>
</dbReference>
<evidence type="ECO:0000256" key="7">
    <source>
        <dbReference type="ARBA" id="ARBA00022840"/>
    </source>
</evidence>